<feature type="region of interest" description="Disordered" evidence="1">
    <location>
        <begin position="61"/>
        <end position="85"/>
    </location>
</feature>
<reference evidence="2" key="1">
    <citation type="submission" date="2022-08" db="EMBL/GenBank/DDBJ databases">
        <title>Genomic Encyclopedia of Type Strains, Phase V (KMG-V): Genome sequencing to study the core and pangenomes of soil and plant-associated prokaryotes.</title>
        <authorList>
            <person name="Whitman W."/>
        </authorList>
    </citation>
    <scope>NUCLEOTIDE SEQUENCE</scope>
    <source>
        <strain evidence="2">SP3002</strain>
    </source>
</reference>
<sequence>MVVVPHLGKPGIMKSKAGIFIYGDDLLKVNYALRPLANHHKTNALNIYSIPALLLKERLDHRSGKDRQSDIETVSNVQRLRERQQ</sequence>
<comment type="caution">
    <text evidence="2">The sequence shown here is derived from an EMBL/GenBank/DDBJ whole genome shotgun (WGS) entry which is preliminary data.</text>
</comment>
<dbReference type="Proteomes" id="UP001155110">
    <property type="component" value="Unassembled WGS sequence"/>
</dbReference>
<gene>
    <name evidence="2" type="ORF">GGP99_003159</name>
</gene>
<protein>
    <submittedName>
        <fullName evidence="2">Uncharacterized protein</fullName>
    </submittedName>
</protein>
<evidence type="ECO:0000313" key="3">
    <source>
        <dbReference type="Proteomes" id="UP001155110"/>
    </source>
</evidence>
<accession>A0AAW5PC60</accession>
<feature type="compositionally biased region" description="Basic and acidic residues" evidence="1">
    <location>
        <begin position="61"/>
        <end position="70"/>
    </location>
</feature>
<name>A0AAW5PC60_9BACT</name>
<evidence type="ECO:0000313" key="2">
    <source>
        <dbReference type="EMBL" id="MCS4159173.1"/>
    </source>
</evidence>
<dbReference type="AlphaFoldDB" id="A0AAW5PC60"/>
<proteinExistence type="predicted"/>
<organism evidence="2 3">
    <name type="scientific">Salinibacter ruber</name>
    <dbReference type="NCBI Taxonomy" id="146919"/>
    <lineage>
        <taxon>Bacteria</taxon>
        <taxon>Pseudomonadati</taxon>
        <taxon>Rhodothermota</taxon>
        <taxon>Rhodothermia</taxon>
        <taxon>Rhodothermales</taxon>
        <taxon>Salinibacteraceae</taxon>
        <taxon>Salinibacter</taxon>
    </lineage>
</organism>
<evidence type="ECO:0000256" key="1">
    <source>
        <dbReference type="SAM" id="MobiDB-lite"/>
    </source>
</evidence>
<dbReference type="EMBL" id="JANTZM010000019">
    <property type="protein sequence ID" value="MCS4159173.1"/>
    <property type="molecule type" value="Genomic_DNA"/>
</dbReference>